<keyword evidence="6 10" id="KW-0408">Iron</keyword>
<dbReference type="InterPro" id="IPR018136">
    <property type="entry name" value="Aconitase_4Fe-4S_BS"/>
</dbReference>
<dbReference type="InterPro" id="IPR015928">
    <property type="entry name" value="Aconitase/3IPM_dehydase_swvl"/>
</dbReference>
<evidence type="ECO:0000256" key="8">
    <source>
        <dbReference type="ARBA" id="ARBA00023239"/>
    </source>
</evidence>
<evidence type="ECO:0000259" key="11">
    <source>
        <dbReference type="Pfam" id="PF00330"/>
    </source>
</evidence>
<dbReference type="Proteomes" id="UP001239782">
    <property type="component" value="Chromosome"/>
</dbReference>
<evidence type="ECO:0000256" key="3">
    <source>
        <dbReference type="ARBA" id="ARBA00007185"/>
    </source>
</evidence>
<evidence type="ECO:0000256" key="5">
    <source>
        <dbReference type="ARBA" id="ARBA00022723"/>
    </source>
</evidence>
<gene>
    <name evidence="13" type="primary">acnA</name>
    <name evidence="13" type="ORF">Q9312_00170</name>
</gene>
<feature type="domain" description="Aconitase A/isopropylmalate dehydratase small subunit swivel" evidence="12">
    <location>
        <begin position="710"/>
        <end position="836"/>
    </location>
</feature>
<dbReference type="NCBIfam" id="TIGR01341">
    <property type="entry name" value="aconitase_1"/>
    <property type="match status" value="1"/>
</dbReference>
<keyword evidence="5" id="KW-0479">Metal-binding</keyword>
<evidence type="ECO:0000256" key="2">
    <source>
        <dbReference type="ARBA" id="ARBA00004717"/>
    </source>
</evidence>
<dbReference type="InterPro" id="IPR044137">
    <property type="entry name" value="AcnA_IRP_Swivel"/>
</dbReference>
<comment type="cofactor">
    <cofactor evidence="1">
        <name>[4Fe-4S] cluster</name>
        <dbReference type="ChEBI" id="CHEBI:49883"/>
    </cofactor>
</comment>
<keyword evidence="8 10" id="KW-0456">Lyase</keyword>
<dbReference type="PROSITE" id="PS00450">
    <property type="entry name" value="ACONITASE_1"/>
    <property type="match status" value="1"/>
</dbReference>
<comment type="pathway">
    <text evidence="2">Carbohydrate metabolism; tricarboxylic acid cycle; isocitrate from oxaloacetate: step 2/2.</text>
</comment>
<dbReference type="PROSITE" id="PS01244">
    <property type="entry name" value="ACONITASE_2"/>
    <property type="match status" value="1"/>
</dbReference>
<dbReference type="FunFam" id="3.30.499.10:FF:000002">
    <property type="entry name" value="Aconitate hydratase"/>
    <property type="match status" value="1"/>
</dbReference>
<dbReference type="GO" id="GO:0051539">
    <property type="term" value="F:4 iron, 4 sulfur cluster binding"/>
    <property type="evidence" value="ECO:0007669"/>
    <property type="project" value="UniProtKB-KW"/>
</dbReference>
<accession>A0AA51RTM3</accession>
<evidence type="ECO:0000313" key="13">
    <source>
        <dbReference type="EMBL" id="WMS87360.1"/>
    </source>
</evidence>
<dbReference type="GO" id="GO:0003994">
    <property type="term" value="F:aconitate hydratase activity"/>
    <property type="evidence" value="ECO:0007669"/>
    <property type="project" value="UniProtKB-EC"/>
</dbReference>
<evidence type="ECO:0000259" key="12">
    <source>
        <dbReference type="Pfam" id="PF00694"/>
    </source>
</evidence>
<comment type="function">
    <text evidence="10">Catalyzes the isomerization of citrate to isocitrate via cis-aconitate.</text>
</comment>
<dbReference type="Pfam" id="PF00330">
    <property type="entry name" value="Aconitase"/>
    <property type="match status" value="1"/>
</dbReference>
<dbReference type="SUPFAM" id="SSF53732">
    <property type="entry name" value="Aconitase iron-sulfur domain"/>
    <property type="match status" value="1"/>
</dbReference>
<dbReference type="AlphaFoldDB" id="A0AA51RTM3"/>
<proteinExistence type="inferred from homology"/>
<comment type="catalytic activity">
    <reaction evidence="9 10">
        <text>citrate = D-threo-isocitrate</text>
        <dbReference type="Rhea" id="RHEA:10336"/>
        <dbReference type="ChEBI" id="CHEBI:15562"/>
        <dbReference type="ChEBI" id="CHEBI:16947"/>
        <dbReference type="EC" id="4.2.1.3"/>
    </reaction>
</comment>
<dbReference type="Gene3D" id="3.20.19.10">
    <property type="entry name" value="Aconitase, domain 4"/>
    <property type="match status" value="1"/>
</dbReference>
<dbReference type="PANTHER" id="PTHR11670">
    <property type="entry name" value="ACONITASE/IRON-RESPONSIVE ELEMENT FAMILY MEMBER"/>
    <property type="match status" value="1"/>
</dbReference>
<feature type="domain" description="Aconitase/3-isopropylmalate dehydratase large subunit alpha/beta/alpha" evidence="11">
    <location>
        <begin position="66"/>
        <end position="580"/>
    </location>
</feature>
<evidence type="ECO:0000256" key="6">
    <source>
        <dbReference type="ARBA" id="ARBA00023004"/>
    </source>
</evidence>
<protein>
    <recommendedName>
        <fullName evidence="10">Aconitate hydratase</fullName>
        <shortName evidence="10">Aconitase</shortName>
        <ecNumber evidence="10">4.2.1.3</ecNumber>
    </recommendedName>
</protein>
<name>A0AA51RTM3_9GAMM</name>
<dbReference type="NCBIfam" id="NF006757">
    <property type="entry name" value="PRK09277.1"/>
    <property type="match status" value="1"/>
</dbReference>
<evidence type="ECO:0000256" key="7">
    <source>
        <dbReference type="ARBA" id="ARBA00023014"/>
    </source>
</evidence>
<dbReference type="PRINTS" id="PR00415">
    <property type="entry name" value="ACONITASE"/>
</dbReference>
<dbReference type="SUPFAM" id="SSF52016">
    <property type="entry name" value="LeuD/IlvD-like"/>
    <property type="match status" value="1"/>
</dbReference>
<dbReference type="InterPro" id="IPR001030">
    <property type="entry name" value="Acoase/IPM_deHydtase_lsu_aba"/>
</dbReference>
<dbReference type="NCBIfam" id="NF009520">
    <property type="entry name" value="PRK12881.1"/>
    <property type="match status" value="1"/>
</dbReference>
<dbReference type="GO" id="GO:0046872">
    <property type="term" value="F:metal ion binding"/>
    <property type="evidence" value="ECO:0007669"/>
    <property type="project" value="UniProtKB-KW"/>
</dbReference>
<dbReference type="KEGG" id="plei:Q9312_00170"/>
<dbReference type="InterPro" id="IPR006249">
    <property type="entry name" value="Aconitase/IRP2"/>
</dbReference>
<keyword evidence="7 10" id="KW-0411">Iron-sulfur</keyword>
<dbReference type="InterPro" id="IPR015931">
    <property type="entry name" value="Acnase/IPM_dHydase_lsu_aba_1/3"/>
</dbReference>
<evidence type="ECO:0000256" key="9">
    <source>
        <dbReference type="ARBA" id="ARBA00023501"/>
    </source>
</evidence>
<reference evidence="13 14" key="1">
    <citation type="submission" date="2023-08" db="EMBL/GenBank/DDBJ databases">
        <title>Pleionea litopenaei sp. nov., isolated from stomach of juvenile Litopenaeus vannamei.</title>
        <authorList>
            <person name="Rho A.M."/>
            <person name="Hwang C.Y."/>
        </authorList>
    </citation>
    <scope>NUCLEOTIDE SEQUENCE [LARGE SCALE GENOMIC DNA]</scope>
    <source>
        <strain evidence="13 14">HL-JVS1</strain>
    </source>
</reference>
<dbReference type="InterPro" id="IPR000573">
    <property type="entry name" value="AconitaseA/IPMdHydase_ssu_swvl"/>
</dbReference>
<dbReference type="FunFam" id="3.20.19.10:FF:000001">
    <property type="entry name" value="Aconitate hydratase"/>
    <property type="match status" value="1"/>
</dbReference>
<dbReference type="Gene3D" id="6.10.190.10">
    <property type="match status" value="1"/>
</dbReference>
<evidence type="ECO:0000256" key="4">
    <source>
        <dbReference type="ARBA" id="ARBA00022485"/>
    </source>
</evidence>
<dbReference type="CDD" id="cd01580">
    <property type="entry name" value="AcnA_IRP_Swivel"/>
    <property type="match status" value="1"/>
</dbReference>
<dbReference type="CDD" id="cd01586">
    <property type="entry name" value="AcnA_IRP"/>
    <property type="match status" value="1"/>
</dbReference>
<keyword evidence="4 10" id="KW-0004">4Fe-4S</keyword>
<comment type="similarity">
    <text evidence="3 10">Belongs to the aconitase/IPM isomerase family.</text>
</comment>
<sequence>MENKYQQITELKCGKQSYKMVSFDKLAKDFNLDRIPYSAKILLENCLRHNHENFVDDDDIIQLAKWNTDQETQQEIAFVPARVILQDFTGVPAIVDLAAMRDAIERLGGSAEKINPFNPVELVIDHSVMVDHFASSTAFEQNTAIEIERNRERYQFLKWGQSAFSNFKVVPPGRGIVHQVNLEYLARCVFSHQVAGEQWAYPDTLVGTDSHTTMINGLGILGWGVGGIEAEAAMLGQPVTMLIPKVVGFELTGKLQPGVTATDMVLTITEQLRQHGVVGKFVEFFGPGLKFLSTADRATIANMAPEYGATCGIFPLDQESIRYLELTGRSSEQIALVESYAKKLGIWHDDQSPTADYHENLTLDLGSIVPSIAGPKRPQDRIELTAAAKKFDEWLEQRIAIVDADKSDFAAEGGSATDSKATQQSHSSVPVTFRDKQFELSPGAIVIAAITSCTNTSNPSVLVAAGLLAKNAVAKGLSSKPWVKTSLAPGSQVVTEYLKDAGLLDDLEQLGFNLVGYGCTTCIGNSGPLPEPIENAIRVGRLPVCSVLSGNRNFEGRIHSDIAANYLASPPLVVAYALAGNMQCDLTKDPLGTDANGNPVYLKDIWPTDKEIRELVEKNVTETLFREKYADVFKGNQTWDQLNVADSSIYDWPESSYIQHPPFFQEMQADSEQVNDIVNARCLVKVGDSITTDHISPAGAIAQNSPAGEYLMSLGIDAKDFNSYGSRRGNHEVMMRGTFANVRLKNHLAPGTEGSHTTHFPSQEKMSIYDAAMKYQKENVPTLVIAGKEYGTGSSRDWAAKGPNLLGVKAVLAQSYERIHRSNLIGMGILPLQFKEGESADSLQLSGEEEFTIPAISAGQKTLDITIQQADSKTKTVTMDIRIDTENEFQYFANGGILHYVIRKLLNEK</sequence>
<dbReference type="Gene3D" id="3.30.499.10">
    <property type="entry name" value="Aconitase, domain 3"/>
    <property type="match status" value="2"/>
</dbReference>
<organism evidence="13 14">
    <name type="scientific">Pleionea litopenaei</name>
    <dbReference type="NCBI Taxonomy" id="3070815"/>
    <lineage>
        <taxon>Bacteria</taxon>
        <taxon>Pseudomonadati</taxon>
        <taxon>Pseudomonadota</taxon>
        <taxon>Gammaproteobacteria</taxon>
        <taxon>Oceanospirillales</taxon>
        <taxon>Pleioneaceae</taxon>
        <taxon>Pleionea</taxon>
    </lineage>
</organism>
<dbReference type="Pfam" id="PF00694">
    <property type="entry name" value="Aconitase_C"/>
    <property type="match status" value="1"/>
</dbReference>
<evidence type="ECO:0000256" key="10">
    <source>
        <dbReference type="RuleBase" id="RU361275"/>
    </source>
</evidence>
<evidence type="ECO:0000256" key="1">
    <source>
        <dbReference type="ARBA" id="ARBA00001966"/>
    </source>
</evidence>
<keyword evidence="14" id="KW-1185">Reference proteome</keyword>
<dbReference type="EC" id="4.2.1.3" evidence="10"/>
<evidence type="ECO:0000313" key="14">
    <source>
        <dbReference type="Proteomes" id="UP001239782"/>
    </source>
</evidence>
<dbReference type="RefSeq" id="WP_309202501.1">
    <property type="nucleotide sequence ID" value="NZ_CP133548.1"/>
</dbReference>
<dbReference type="EMBL" id="CP133548">
    <property type="protein sequence ID" value="WMS87360.1"/>
    <property type="molecule type" value="Genomic_DNA"/>
</dbReference>
<dbReference type="InterPro" id="IPR036008">
    <property type="entry name" value="Aconitase_4Fe-4S_dom"/>
</dbReference>